<dbReference type="PANTHER" id="PTHR42867">
    <property type="entry name" value="MEMBRANE PROTEIN-RELATED"/>
    <property type="match status" value="1"/>
</dbReference>
<dbReference type="AlphaFoldDB" id="A0A0S6W5G4"/>
<feature type="transmembrane region" description="Helical" evidence="1">
    <location>
        <begin position="224"/>
        <end position="246"/>
    </location>
</feature>
<evidence type="ECO:0000313" key="2">
    <source>
        <dbReference type="EMBL" id="GAK53363.1"/>
    </source>
</evidence>
<feature type="transmembrane region" description="Helical" evidence="1">
    <location>
        <begin position="134"/>
        <end position="153"/>
    </location>
</feature>
<sequence>MMAEQQLTVGGQAVIEGVMMRSPTALAVAVRTPHGEITSKIQALRDPATRPKLLRLPVIRGVVTLFQALYLGISALNFSADQSLEEEDGKLSPMSMGLTMVFAFGLGIALFVYLPLLLTNLLEHILPSVGANSISFNAVDGVIRLIIFLAYLLGISQFKDLRRVFEYHGAEHKTIFAYENGDDLTVENVSKYSTFHPRCGTNFLLIVMMMSILVFSILRSDAAFYLKFLSRIVFIPLIAGTSYEIIRFAAKHQDKTWARWVSAPGLFLQRITTKPPSADQLEVAIAALQKVLELEKDRPASAKRSFEIVL</sequence>
<keyword evidence="3" id="KW-1185">Reference proteome</keyword>
<name>A0A0S6W5G4_9BACT</name>
<evidence type="ECO:0008006" key="4">
    <source>
        <dbReference type="Google" id="ProtNLM"/>
    </source>
</evidence>
<dbReference type="Pfam" id="PF07136">
    <property type="entry name" value="DUF1385"/>
    <property type="match status" value="1"/>
</dbReference>
<feature type="transmembrane region" description="Helical" evidence="1">
    <location>
        <begin position="58"/>
        <end position="79"/>
    </location>
</feature>
<keyword evidence="1" id="KW-0472">Membrane</keyword>
<dbReference type="InterPro" id="IPR010787">
    <property type="entry name" value="DUF1385"/>
</dbReference>
<evidence type="ECO:0000313" key="3">
    <source>
        <dbReference type="Proteomes" id="UP000030700"/>
    </source>
</evidence>
<reference evidence="2" key="1">
    <citation type="journal article" date="2015" name="PeerJ">
        <title>First genomic representation of candidate bacterial phylum KSB3 points to enhanced environmental sensing as a trigger of wastewater bulking.</title>
        <authorList>
            <person name="Sekiguchi Y."/>
            <person name="Ohashi A."/>
            <person name="Parks D.H."/>
            <person name="Yamauchi T."/>
            <person name="Tyson G.W."/>
            <person name="Hugenholtz P."/>
        </authorList>
    </citation>
    <scope>NUCLEOTIDE SEQUENCE [LARGE SCALE GENOMIC DNA]</scope>
</reference>
<feature type="transmembrane region" description="Helical" evidence="1">
    <location>
        <begin position="199"/>
        <end position="218"/>
    </location>
</feature>
<proteinExistence type="predicted"/>
<dbReference type="EMBL" id="DF820459">
    <property type="protein sequence ID" value="GAK53363.1"/>
    <property type="molecule type" value="Genomic_DNA"/>
</dbReference>
<keyword evidence="1" id="KW-1133">Transmembrane helix</keyword>
<protein>
    <recommendedName>
        <fullName evidence="4">DUF1385 domain-containing protein</fullName>
    </recommendedName>
</protein>
<dbReference type="HOGENOM" id="CLU_038140_0_0_0"/>
<dbReference type="STRING" id="1499966.U14_04628"/>
<dbReference type="PANTHER" id="PTHR42867:SF1">
    <property type="entry name" value="MEMBRANE PROTEIN-RELATED"/>
    <property type="match status" value="1"/>
</dbReference>
<feature type="transmembrane region" description="Helical" evidence="1">
    <location>
        <begin position="91"/>
        <end position="114"/>
    </location>
</feature>
<organism evidence="2">
    <name type="scientific">Candidatus Moduliflexus flocculans</name>
    <dbReference type="NCBI Taxonomy" id="1499966"/>
    <lineage>
        <taxon>Bacteria</taxon>
        <taxon>Candidatus Moduliflexota</taxon>
        <taxon>Candidatus Moduliflexia</taxon>
        <taxon>Candidatus Moduliflexales</taxon>
        <taxon>Candidatus Moduliflexaceae</taxon>
    </lineage>
</organism>
<dbReference type="Proteomes" id="UP000030700">
    <property type="component" value="Unassembled WGS sequence"/>
</dbReference>
<gene>
    <name evidence="2" type="ORF">U14_04628</name>
</gene>
<keyword evidence="1" id="KW-0812">Transmembrane</keyword>
<evidence type="ECO:0000256" key="1">
    <source>
        <dbReference type="SAM" id="Phobius"/>
    </source>
</evidence>
<accession>A0A0S6W5G4</accession>